<dbReference type="RefSeq" id="WP_386045683.1">
    <property type="nucleotide sequence ID" value="NZ_JBHUIO010000005.1"/>
</dbReference>
<protein>
    <submittedName>
        <fullName evidence="2">Uncharacterized protein</fullName>
    </submittedName>
</protein>
<proteinExistence type="predicted"/>
<comment type="caution">
    <text evidence="2">The sequence shown here is derived from an EMBL/GenBank/DDBJ whole genome shotgun (WGS) entry which is preliminary data.</text>
</comment>
<gene>
    <name evidence="2" type="ORF">ACFSOY_08585</name>
</gene>
<evidence type="ECO:0000313" key="2">
    <source>
        <dbReference type="EMBL" id="MFD2170052.1"/>
    </source>
</evidence>
<accession>A0ABW4ZVK5</accession>
<reference evidence="3" key="1">
    <citation type="journal article" date="2019" name="Int. J. Syst. Evol. Microbiol.">
        <title>The Global Catalogue of Microorganisms (GCM) 10K type strain sequencing project: providing services to taxonomists for standard genome sequencing and annotation.</title>
        <authorList>
            <consortium name="The Broad Institute Genomics Platform"/>
            <consortium name="The Broad Institute Genome Sequencing Center for Infectious Disease"/>
            <person name="Wu L."/>
            <person name="Ma J."/>
        </authorList>
    </citation>
    <scope>NUCLEOTIDE SEQUENCE [LARGE SCALE GENOMIC DNA]</scope>
    <source>
        <strain evidence="3">CGMCC 1.13574</strain>
    </source>
</reference>
<sequence length="81" mass="9034">MANLKKWPVTIVTAFLILSGMIVSQANFAEADQTRAKKEETLTKLKKQEEVERAKLESMPASTQEELDRAITCHGIKGYPA</sequence>
<dbReference type="Proteomes" id="UP001597343">
    <property type="component" value="Unassembled WGS sequence"/>
</dbReference>
<evidence type="ECO:0000313" key="3">
    <source>
        <dbReference type="Proteomes" id="UP001597343"/>
    </source>
</evidence>
<keyword evidence="3" id="KW-1185">Reference proteome</keyword>
<feature type="chain" id="PRO_5045458457" evidence="1">
    <location>
        <begin position="29"/>
        <end position="81"/>
    </location>
</feature>
<feature type="signal peptide" evidence="1">
    <location>
        <begin position="1"/>
        <end position="28"/>
    </location>
</feature>
<dbReference type="EMBL" id="JBHUIO010000005">
    <property type="protein sequence ID" value="MFD2170052.1"/>
    <property type="molecule type" value="Genomic_DNA"/>
</dbReference>
<keyword evidence="1" id="KW-0732">Signal</keyword>
<organism evidence="2 3">
    <name type="scientific">Tumebacillus lipolyticus</name>
    <dbReference type="NCBI Taxonomy" id="1280370"/>
    <lineage>
        <taxon>Bacteria</taxon>
        <taxon>Bacillati</taxon>
        <taxon>Bacillota</taxon>
        <taxon>Bacilli</taxon>
        <taxon>Bacillales</taxon>
        <taxon>Alicyclobacillaceae</taxon>
        <taxon>Tumebacillus</taxon>
    </lineage>
</organism>
<evidence type="ECO:0000256" key="1">
    <source>
        <dbReference type="SAM" id="SignalP"/>
    </source>
</evidence>
<name>A0ABW4ZVK5_9BACL</name>